<keyword evidence="2" id="KW-1185">Reference proteome</keyword>
<gene>
    <name evidence="1" type="ORF">A4W93_06755</name>
</gene>
<protein>
    <submittedName>
        <fullName evidence="1">Uncharacterized protein</fullName>
    </submittedName>
</protein>
<evidence type="ECO:0000313" key="1">
    <source>
        <dbReference type="EMBL" id="ARN19642.1"/>
    </source>
</evidence>
<sequence length="125" mass="13772">MFILSLPTEETVAFVESNTAKVVWAVLGDLVDATVKRSRITLESQSIVWLPRCIDIEPACGLQAELGLFRILAELERETPLQVCIARMRLVSMGQAAGAGMNFDGHHDEFTFELRVGVTPLRGLS</sequence>
<name>A0A1W6L600_9BURK</name>
<dbReference type="KEGG" id="rgu:A4W93_06755"/>
<evidence type="ECO:0000313" key="2">
    <source>
        <dbReference type="Proteomes" id="UP000193427"/>
    </source>
</evidence>
<reference evidence="1 2" key="1">
    <citation type="submission" date="2016-04" db="EMBL/GenBank/DDBJ databases">
        <title>Complete genome sequence of natural rubber-degrading, novel Gram-negative bacterium, Rhizobacter gummiphilus strain NS21.</title>
        <authorList>
            <person name="Tabata M."/>
            <person name="Kasai D."/>
            <person name="Fukuda M."/>
        </authorList>
    </citation>
    <scope>NUCLEOTIDE SEQUENCE [LARGE SCALE GENOMIC DNA]</scope>
    <source>
        <strain evidence="1 2">NS21</strain>
    </source>
</reference>
<accession>A0A1W6L600</accession>
<dbReference type="AlphaFoldDB" id="A0A1W6L600"/>
<proteinExistence type="predicted"/>
<dbReference type="EMBL" id="CP015118">
    <property type="protein sequence ID" value="ARN19642.1"/>
    <property type="molecule type" value="Genomic_DNA"/>
</dbReference>
<organism evidence="1 2">
    <name type="scientific">Piscinibacter gummiphilus</name>
    <dbReference type="NCBI Taxonomy" id="946333"/>
    <lineage>
        <taxon>Bacteria</taxon>
        <taxon>Pseudomonadati</taxon>
        <taxon>Pseudomonadota</taxon>
        <taxon>Betaproteobacteria</taxon>
        <taxon>Burkholderiales</taxon>
        <taxon>Sphaerotilaceae</taxon>
        <taxon>Piscinibacter</taxon>
    </lineage>
</organism>
<dbReference type="Proteomes" id="UP000193427">
    <property type="component" value="Chromosome"/>
</dbReference>